<dbReference type="SUPFAM" id="SSF54637">
    <property type="entry name" value="Thioesterase/thiol ester dehydrase-isomerase"/>
    <property type="match status" value="1"/>
</dbReference>
<dbReference type="Pfam" id="PF13279">
    <property type="entry name" value="4HBT_2"/>
    <property type="match status" value="1"/>
</dbReference>
<dbReference type="PANTHER" id="PTHR31793">
    <property type="entry name" value="4-HYDROXYBENZOYL-COA THIOESTERASE FAMILY MEMBER"/>
    <property type="match status" value="1"/>
</dbReference>
<keyword evidence="1 2" id="KW-0378">Hydrolase</keyword>
<dbReference type="EC" id="3.1.2.28" evidence="2"/>
<dbReference type="EMBL" id="CP051167">
    <property type="protein sequence ID" value="QIZ72024.1"/>
    <property type="molecule type" value="Genomic_DNA"/>
</dbReference>
<name>A0A6H1TZL0_9CYAN</name>
<sequence>MSFQYERTIRFADTDAAGVVYFANILSICHEAYEASLGECGIDLKSFFSDRAIAIPIVSAHVDFFRPIFCGDRISVGAIAQSLTLDSFQLTYALHPRGSQSPCLAKATTKHVCIDLASRSRQPLSPPMAHWLKLMTS</sequence>
<organism evidence="3 4">
    <name type="scientific">Oxynema aestuarii AP17</name>
    <dbReference type="NCBI Taxonomy" id="2064643"/>
    <lineage>
        <taxon>Bacteria</taxon>
        <taxon>Bacillati</taxon>
        <taxon>Cyanobacteriota</taxon>
        <taxon>Cyanophyceae</taxon>
        <taxon>Oscillatoriophycideae</taxon>
        <taxon>Oscillatoriales</taxon>
        <taxon>Oscillatoriaceae</taxon>
        <taxon>Oxynema</taxon>
        <taxon>Oxynema aestuarii</taxon>
    </lineage>
</organism>
<reference evidence="3 4" key="1">
    <citation type="submission" date="2020-04" db="EMBL/GenBank/DDBJ databases">
        <authorList>
            <person name="Basu S."/>
            <person name="Maruthanayagam V."/>
            <person name="Chakraborty S."/>
            <person name="Pramanik A."/>
            <person name="Mukherjee J."/>
            <person name="Brink B."/>
        </authorList>
    </citation>
    <scope>NUCLEOTIDE SEQUENCE [LARGE SCALE GENOMIC DNA]</scope>
    <source>
        <strain evidence="3 4">AP17</strain>
    </source>
</reference>
<evidence type="ECO:0000313" key="3">
    <source>
        <dbReference type="EMBL" id="QIZ72024.1"/>
    </source>
</evidence>
<dbReference type="GO" id="GO:0042372">
    <property type="term" value="P:phylloquinone biosynthetic process"/>
    <property type="evidence" value="ECO:0007669"/>
    <property type="project" value="UniProtKB-UniRule"/>
</dbReference>
<dbReference type="PANTHER" id="PTHR31793:SF37">
    <property type="entry name" value="ACYL-COA THIOESTER HYDROLASE YBGC"/>
    <property type="match status" value="1"/>
</dbReference>
<dbReference type="RefSeq" id="WP_168570175.1">
    <property type="nucleotide sequence ID" value="NZ_CP051167.1"/>
</dbReference>
<dbReference type="InterPro" id="IPR050563">
    <property type="entry name" value="4-hydroxybenzoyl-CoA_TE"/>
</dbReference>
<dbReference type="GO" id="GO:0047617">
    <property type="term" value="F:fatty acyl-CoA hydrolase activity"/>
    <property type="evidence" value="ECO:0007669"/>
    <property type="project" value="TreeGrafter"/>
</dbReference>
<dbReference type="InterPro" id="IPR022829">
    <property type="entry name" value="DHNA_CoA_hydrolase"/>
</dbReference>
<comment type="catalytic activity">
    <reaction evidence="2">
        <text>1,4-dihydroxy-2-naphthoyl-CoA + H2O = 1,4-dihydroxy-2-naphthoate + CoA + H(+)</text>
        <dbReference type="Rhea" id="RHEA:26309"/>
        <dbReference type="ChEBI" id="CHEBI:11173"/>
        <dbReference type="ChEBI" id="CHEBI:15377"/>
        <dbReference type="ChEBI" id="CHEBI:15378"/>
        <dbReference type="ChEBI" id="CHEBI:57287"/>
        <dbReference type="ChEBI" id="CHEBI:58897"/>
        <dbReference type="EC" id="3.1.2.28"/>
    </reaction>
</comment>
<dbReference type="InterPro" id="IPR029069">
    <property type="entry name" value="HotDog_dom_sf"/>
</dbReference>
<dbReference type="HAMAP" id="MF_02101">
    <property type="entry name" value="DHNA_CoA_hydrolase"/>
    <property type="match status" value="1"/>
</dbReference>
<gene>
    <name evidence="3" type="ORF">HCG48_16730</name>
</gene>
<dbReference type="GO" id="GO:0061522">
    <property type="term" value="F:1,4-dihydroxy-2-naphthoyl-CoA thioesterase activity"/>
    <property type="evidence" value="ECO:0007669"/>
    <property type="project" value="UniProtKB-EC"/>
</dbReference>
<accession>A0A6H1TZL0</accession>
<proteinExistence type="inferred from homology"/>
<dbReference type="UniPathway" id="UPA00995"/>
<evidence type="ECO:0000256" key="2">
    <source>
        <dbReference type="HAMAP-Rule" id="MF_02101"/>
    </source>
</evidence>
<comment type="function">
    <text evidence="2">Catalyzes the hydrolysis of 1,4-dihydroxy-2-naphthoyl-CoA (DHNA-CoA) to 1,4-dihydroxy-2-naphthoate (DHNA), a reaction involved in phylloquinone (vitamin K1) biosynthesis.</text>
</comment>
<protein>
    <recommendedName>
        <fullName evidence="2">1,4-dihydroxy-2-naphthoyl-CoA hydrolase</fullName>
        <shortName evidence="2">DHNA-CoA hydrolase</shortName>
        <ecNumber evidence="2">3.1.2.28</ecNumber>
    </recommendedName>
    <alternativeName>
        <fullName evidence="2">DHNA-CoA thioesterase</fullName>
    </alternativeName>
</protein>
<keyword evidence="4" id="KW-1185">Reference proteome</keyword>
<dbReference type="AlphaFoldDB" id="A0A6H1TZL0"/>
<dbReference type="CDD" id="cd00586">
    <property type="entry name" value="4HBT"/>
    <property type="match status" value="1"/>
</dbReference>
<evidence type="ECO:0000313" key="4">
    <source>
        <dbReference type="Proteomes" id="UP000500857"/>
    </source>
</evidence>
<dbReference type="UniPathway" id="UPA01057">
    <property type="reaction ID" value="UER01033"/>
</dbReference>
<comment type="similarity">
    <text evidence="2">Belongs to the 4-hydroxybenzoyl-CoA thioesterase family. DHNA-CoA hydrolase subfamily.</text>
</comment>
<dbReference type="Gene3D" id="3.10.129.10">
    <property type="entry name" value="Hotdog Thioesterase"/>
    <property type="match status" value="1"/>
</dbReference>
<feature type="active site" evidence="2">
    <location>
        <position position="15"/>
    </location>
</feature>
<dbReference type="Proteomes" id="UP000500857">
    <property type="component" value="Chromosome"/>
</dbReference>
<comment type="pathway">
    <text evidence="2">Cofactor biosynthesis; phylloquinone biosynthesis.</text>
</comment>
<dbReference type="KEGG" id="oxy:HCG48_16730"/>
<evidence type="ECO:0000256" key="1">
    <source>
        <dbReference type="ARBA" id="ARBA00022801"/>
    </source>
</evidence>
<comment type="pathway">
    <text evidence="2">Quinol/quinone metabolism; 1,4-dihydroxy-2-naphthoate biosynthesis; 1,4-dihydroxy-2-naphthoate from chorismate: step 7/7.</text>
</comment>